<organism evidence="1 2">
    <name type="scientific">Clonostachys chloroleuca</name>
    <dbReference type="NCBI Taxonomy" id="1926264"/>
    <lineage>
        <taxon>Eukaryota</taxon>
        <taxon>Fungi</taxon>
        <taxon>Dikarya</taxon>
        <taxon>Ascomycota</taxon>
        <taxon>Pezizomycotina</taxon>
        <taxon>Sordariomycetes</taxon>
        <taxon>Hypocreomycetidae</taxon>
        <taxon>Hypocreales</taxon>
        <taxon>Bionectriaceae</taxon>
        <taxon>Clonostachys</taxon>
    </lineage>
</organism>
<keyword evidence="2" id="KW-1185">Reference proteome</keyword>
<reference evidence="1" key="1">
    <citation type="submission" date="2023-01" db="EMBL/GenBank/DDBJ databases">
        <authorList>
            <person name="Piombo E."/>
        </authorList>
    </citation>
    <scope>NUCLEOTIDE SEQUENCE</scope>
</reference>
<evidence type="ECO:0000313" key="1">
    <source>
        <dbReference type="EMBL" id="CAI6099964.1"/>
    </source>
</evidence>
<gene>
    <name evidence="1" type="ORF">CCHLO57077_00014098</name>
</gene>
<dbReference type="Proteomes" id="UP001160390">
    <property type="component" value="Unassembled WGS sequence"/>
</dbReference>
<comment type="caution">
    <text evidence="1">The sequence shown here is derived from an EMBL/GenBank/DDBJ whole genome shotgun (WGS) entry which is preliminary data.</text>
</comment>
<protein>
    <submittedName>
        <fullName evidence="1">Uncharacterized protein</fullName>
    </submittedName>
</protein>
<dbReference type="AlphaFoldDB" id="A0AA35QDB6"/>
<accession>A0AA35QDB6</accession>
<evidence type="ECO:0000313" key="2">
    <source>
        <dbReference type="Proteomes" id="UP001160390"/>
    </source>
</evidence>
<dbReference type="EMBL" id="CABFNP030001333">
    <property type="protein sequence ID" value="CAI6099964.1"/>
    <property type="molecule type" value="Genomic_DNA"/>
</dbReference>
<proteinExistence type="predicted"/>
<sequence length="173" mass="19975">MYGYPKDLYEKIGDLERLYHADLLSNDDPLQASVKNQMKVAYKRKFYLWQLSAENLKTLGAKYGWSTSFGINFIPLGNGATLHSVGAELPHQPARRHRHFCGRAEESIDENDKRRVYYECRKTRANAVFKKQWKNKLQAFPDREIFSPRIKAVADTIRMTATDFPGEGIVIMS</sequence>
<name>A0AA35QDB6_9HYPO</name>